<dbReference type="PANTHER" id="PTHR24960">
    <property type="entry name" value="PHOTOSYSTEM I IRON-SULFUR CENTER-RELATED"/>
    <property type="match status" value="1"/>
</dbReference>
<protein>
    <submittedName>
        <fullName evidence="6">Ferredoxin</fullName>
    </submittedName>
</protein>
<keyword evidence="7" id="KW-1185">Reference proteome</keyword>
<dbReference type="GO" id="GO:0046872">
    <property type="term" value="F:metal ion binding"/>
    <property type="evidence" value="ECO:0007669"/>
    <property type="project" value="UniProtKB-KW"/>
</dbReference>
<dbReference type="InterPro" id="IPR017896">
    <property type="entry name" value="4Fe4S_Fe-S-bd"/>
</dbReference>
<evidence type="ECO:0000313" key="7">
    <source>
        <dbReference type="Proteomes" id="UP000029692"/>
    </source>
</evidence>
<dbReference type="PROSITE" id="PS51379">
    <property type="entry name" value="4FE4S_FER_2"/>
    <property type="match status" value="2"/>
</dbReference>
<dbReference type="Proteomes" id="UP000029692">
    <property type="component" value="Unassembled WGS sequence"/>
</dbReference>
<gene>
    <name evidence="6" type="ORF">DC28_05605</name>
</gene>
<proteinExistence type="predicted"/>
<dbReference type="STRING" id="1480694.DC28_05605"/>
<reference evidence="6 7" key="1">
    <citation type="submission" date="2014-05" db="EMBL/GenBank/DDBJ databases">
        <title>De novo Genome Sequence of Spirocheata sp.</title>
        <authorList>
            <person name="Shivani Y."/>
            <person name="Subhash Y."/>
            <person name="Tushar L."/>
            <person name="Sasikala C."/>
            <person name="Ramana C.V."/>
        </authorList>
    </citation>
    <scope>NUCLEOTIDE SEQUENCE [LARGE SCALE GENOMIC DNA]</scope>
    <source>
        <strain evidence="6 7">JC230</strain>
    </source>
</reference>
<keyword evidence="4" id="KW-0411">Iron-sulfur</keyword>
<keyword evidence="2" id="KW-0479">Metal-binding</keyword>
<feature type="domain" description="4Fe-4S ferredoxin-type" evidence="5">
    <location>
        <begin position="29"/>
        <end position="56"/>
    </location>
</feature>
<dbReference type="eggNOG" id="COG4231">
    <property type="taxonomic scope" value="Bacteria"/>
</dbReference>
<keyword evidence="1" id="KW-0004">4Fe-4S</keyword>
<evidence type="ECO:0000256" key="3">
    <source>
        <dbReference type="ARBA" id="ARBA00023004"/>
    </source>
</evidence>
<dbReference type="SUPFAM" id="SSF54862">
    <property type="entry name" value="4Fe-4S ferredoxins"/>
    <property type="match status" value="1"/>
</dbReference>
<dbReference type="GO" id="GO:0005737">
    <property type="term" value="C:cytoplasm"/>
    <property type="evidence" value="ECO:0007669"/>
    <property type="project" value="TreeGrafter"/>
</dbReference>
<comment type="caution">
    <text evidence="6">The sequence shown here is derived from an EMBL/GenBank/DDBJ whole genome shotgun (WGS) entry which is preliminary data.</text>
</comment>
<dbReference type="OrthoDB" id="9803397at2"/>
<dbReference type="Gene3D" id="3.30.70.20">
    <property type="match status" value="1"/>
</dbReference>
<sequence length="56" mass="5710">MAYSINSECINCGACEPECPVEAISEQGDVRVIDPEACTSCGACAEVCPVDAIDAG</sequence>
<feature type="domain" description="4Fe-4S ferredoxin-type" evidence="5">
    <location>
        <begin position="1"/>
        <end position="25"/>
    </location>
</feature>
<evidence type="ECO:0000256" key="2">
    <source>
        <dbReference type="ARBA" id="ARBA00022723"/>
    </source>
</evidence>
<keyword evidence="3" id="KW-0408">Iron</keyword>
<accession>A0A098R2D4</accession>
<dbReference type="RefSeq" id="WP_081941983.1">
    <property type="nucleotide sequence ID" value="NZ_JNUP01000047.1"/>
</dbReference>
<evidence type="ECO:0000313" key="6">
    <source>
        <dbReference type="EMBL" id="KGE72842.1"/>
    </source>
</evidence>
<dbReference type="InterPro" id="IPR050157">
    <property type="entry name" value="PSI_iron-sulfur_center"/>
</dbReference>
<evidence type="ECO:0000256" key="1">
    <source>
        <dbReference type="ARBA" id="ARBA00022485"/>
    </source>
</evidence>
<dbReference type="PROSITE" id="PS00198">
    <property type="entry name" value="4FE4S_FER_1"/>
    <property type="match status" value="2"/>
</dbReference>
<dbReference type="AlphaFoldDB" id="A0A098R2D4"/>
<organism evidence="6 7">
    <name type="scientific">Spirochaeta lutea</name>
    <dbReference type="NCBI Taxonomy" id="1480694"/>
    <lineage>
        <taxon>Bacteria</taxon>
        <taxon>Pseudomonadati</taxon>
        <taxon>Spirochaetota</taxon>
        <taxon>Spirochaetia</taxon>
        <taxon>Spirochaetales</taxon>
        <taxon>Spirochaetaceae</taxon>
        <taxon>Spirochaeta</taxon>
    </lineage>
</organism>
<dbReference type="InterPro" id="IPR017900">
    <property type="entry name" value="4Fe4S_Fe_S_CS"/>
</dbReference>
<name>A0A098R2D4_9SPIO</name>
<dbReference type="GO" id="GO:0051539">
    <property type="term" value="F:4 iron, 4 sulfur cluster binding"/>
    <property type="evidence" value="ECO:0007669"/>
    <property type="project" value="UniProtKB-KW"/>
</dbReference>
<dbReference type="PANTHER" id="PTHR24960:SF79">
    <property type="entry name" value="PHOTOSYSTEM I IRON-SULFUR CENTER"/>
    <property type="match status" value="1"/>
</dbReference>
<dbReference type="EMBL" id="JNUP01000047">
    <property type="protein sequence ID" value="KGE72842.1"/>
    <property type="molecule type" value="Genomic_DNA"/>
</dbReference>
<evidence type="ECO:0000259" key="5">
    <source>
        <dbReference type="PROSITE" id="PS51379"/>
    </source>
</evidence>
<evidence type="ECO:0000256" key="4">
    <source>
        <dbReference type="ARBA" id="ARBA00023014"/>
    </source>
</evidence>
<dbReference type="Pfam" id="PF12838">
    <property type="entry name" value="Fer4_7"/>
    <property type="match status" value="1"/>
</dbReference>